<keyword evidence="3" id="KW-0808">Transferase</keyword>
<dbReference type="InterPro" id="IPR000864">
    <property type="entry name" value="Prot_inh_pot1"/>
</dbReference>
<organism evidence="3 4">
    <name type="scientific">Microbacterium memoriense</name>
    <dbReference type="NCBI Taxonomy" id="2978350"/>
    <lineage>
        <taxon>Bacteria</taxon>
        <taxon>Bacillati</taxon>
        <taxon>Actinomycetota</taxon>
        <taxon>Actinomycetes</taxon>
        <taxon>Micrococcales</taxon>
        <taxon>Microbacteriaceae</taxon>
        <taxon>Microbacterium</taxon>
    </lineage>
</organism>
<evidence type="ECO:0000313" key="3">
    <source>
        <dbReference type="EMBL" id="MCT9001580.1"/>
    </source>
</evidence>
<dbReference type="EMBL" id="JAODOR010000004">
    <property type="protein sequence ID" value="MCT9001580.1"/>
    <property type="molecule type" value="Genomic_DNA"/>
</dbReference>
<feature type="transmembrane region" description="Helical" evidence="1">
    <location>
        <begin position="247"/>
        <end position="268"/>
    </location>
</feature>
<dbReference type="Pfam" id="PF26366">
    <property type="entry name" value="DUF8094"/>
    <property type="match status" value="1"/>
</dbReference>
<keyword evidence="1" id="KW-0472">Membrane</keyword>
<proteinExistence type="predicted"/>
<keyword evidence="4" id="KW-1185">Reference proteome</keyword>
<dbReference type="InterPro" id="IPR058407">
    <property type="entry name" value="DUF8094"/>
</dbReference>
<protein>
    <submittedName>
        <fullName evidence="3">Glycosyl transferase</fullName>
    </submittedName>
</protein>
<evidence type="ECO:0000259" key="2">
    <source>
        <dbReference type="Pfam" id="PF26366"/>
    </source>
</evidence>
<dbReference type="Proteomes" id="UP001300496">
    <property type="component" value="Unassembled WGS sequence"/>
</dbReference>
<dbReference type="PROSITE" id="PS00285">
    <property type="entry name" value="POTATO_INHIBITOR"/>
    <property type="match status" value="1"/>
</dbReference>
<evidence type="ECO:0000313" key="4">
    <source>
        <dbReference type="Proteomes" id="UP001300496"/>
    </source>
</evidence>
<comment type="caution">
    <text evidence="3">The sequence shown here is derived from an EMBL/GenBank/DDBJ whole genome shotgun (WGS) entry which is preliminary data.</text>
</comment>
<accession>A0ABT2PAI4</accession>
<evidence type="ECO:0000256" key="1">
    <source>
        <dbReference type="SAM" id="Phobius"/>
    </source>
</evidence>
<reference evidence="3 4" key="1">
    <citation type="journal article" date="2024" name="Int. J. Syst. Evol. Microbiol.">
        <title>Microbacterium memoriense sp. nov., a member of the Actinomycetota from marine beach sediment of the north coast of Portugal.</title>
        <authorList>
            <person name="Santos J.D.N.D."/>
            <person name="Klimek D."/>
            <person name="Calusinska M."/>
            <person name="Lobo-da-Cunha A."/>
            <person name="Catita J."/>
            <person name="Goncalves H."/>
            <person name="Gonzalez I."/>
            <person name="Lage O.M."/>
        </authorList>
    </citation>
    <scope>NUCLEOTIDE SEQUENCE [LARGE SCALE GENOMIC DNA]</scope>
    <source>
        <strain evidence="3 4">PMIC_1C1B</strain>
    </source>
</reference>
<feature type="domain" description="DUF8094" evidence="2">
    <location>
        <begin position="292"/>
        <end position="586"/>
    </location>
</feature>
<sequence>MRFVWAVVAFVLAAVMIGAGIAQRTVLQGPTTVTQAIEVTGDVPYVLIDGAVLRSHDGTQTLRAQGDGTIFAAYARTNDLTTWLQRADYAHLTLGEDGAIVSETVPQTEAPADDAIALTPVDSDLWLDQFQQDDLLITQLQLPEDMSVLVATDGTEPAPSDLTLSWPTGAATPWAGPLIVGGSLLLLVGLILYALGVRHARRSRGPRRKGLPLPVTEPIDLAVDTEEKGVISATPTRRSLTRGKRSFAVLPIVAVSALMFSGCSPDAWPELVGSPTPSATPSIVVPDDQGSPAVTEAQAERIISRISTQLSVADEANDAAAAAGRADGAALQARETNYRLRTAIPEQQSLDPIPTSGIRVLLPEAFDGWPRTFIAVVGTGADSPDTIMSVTQADAWSDYKVEYIADLAADTSLSLAPPYVGAVAIDPDSPFLLLPPSELAGAYADVLDKDADSEFAPLFDAETDVFRTQIAANRTSRLESFNQTAAETGTLTFAASAGDTTPVALATLDSGAIVAVSVNETDTVTPTNADAVIKLDDSPTVKALAGVSQSATGFTTTFADQLFFFVPAQSSTQRIQFLGYSSSILDVKAVTP</sequence>
<keyword evidence="1" id="KW-1133">Transmembrane helix</keyword>
<feature type="transmembrane region" description="Helical" evidence="1">
    <location>
        <begin position="174"/>
        <end position="195"/>
    </location>
</feature>
<name>A0ABT2PAI4_9MICO</name>
<keyword evidence="1" id="KW-0812">Transmembrane</keyword>
<gene>
    <name evidence="3" type="ORF">N4R40_04255</name>
</gene>
<dbReference type="RefSeq" id="WP_261606109.1">
    <property type="nucleotide sequence ID" value="NZ_JAODOR010000004.1"/>
</dbReference>
<dbReference type="GO" id="GO:0016740">
    <property type="term" value="F:transferase activity"/>
    <property type="evidence" value="ECO:0007669"/>
    <property type="project" value="UniProtKB-KW"/>
</dbReference>